<name>A0A1X1YAF5_9MYCO</name>
<comment type="caution">
    <text evidence="1">The sequence shown here is derived from an EMBL/GenBank/DDBJ whole genome shotgun (WGS) entry which is preliminary data.</text>
</comment>
<sequence>MNPGSVPFELGEIFPVRISFAVPDDLHHCQVRSACGEVVRSPGSDPLHDRARLRVLRVTDTVTGAQRAFQAVR</sequence>
<keyword evidence="2" id="KW-1185">Reference proteome</keyword>
<evidence type="ECO:0000313" key="1">
    <source>
        <dbReference type="EMBL" id="ORW08046.1"/>
    </source>
</evidence>
<organism evidence="1 2">
    <name type="scientific">Mycolicibacter longobardus</name>
    <dbReference type="NCBI Taxonomy" id="1108812"/>
    <lineage>
        <taxon>Bacteria</taxon>
        <taxon>Bacillati</taxon>
        <taxon>Actinomycetota</taxon>
        <taxon>Actinomycetes</taxon>
        <taxon>Mycobacteriales</taxon>
        <taxon>Mycobacteriaceae</taxon>
        <taxon>Mycolicibacter</taxon>
    </lineage>
</organism>
<accession>A0A1X1YAF5</accession>
<gene>
    <name evidence="1" type="ORF">AWC16_20125</name>
</gene>
<dbReference type="AlphaFoldDB" id="A0A1X1YAF5"/>
<dbReference type="STRING" id="1108812.AWC16_20125"/>
<reference evidence="1 2" key="1">
    <citation type="submission" date="2016-01" db="EMBL/GenBank/DDBJ databases">
        <title>The new phylogeny of the genus Mycobacterium.</title>
        <authorList>
            <person name="Tarcisio F."/>
            <person name="Conor M."/>
            <person name="Antonella G."/>
            <person name="Elisabetta G."/>
            <person name="Giulia F.S."/>
            <person name="Sara T."/>
            <person name="Anna F."/>
            <person name="Clotilde B."/>
            <person name="Roberto B."/>
            <person name="Veronica D.S."/>
            <person name="Fabio R."/>
            <person name="Monica P."/>
            <person name="Olivier J."/>
            <person name="Enrico T."/>
            <person name="Nicola S."/>
        </authorList>
    </citation>
    <scope>NUCLEOTIDE SEQUENCE [LARGE SCALE GENOMIC DNA]</scope>
    <source>
        <strain evidence="1 2">DSM 45394</strain>
    </source>
</reference>
<evidence type="ECO:0000313" key="2">
    <source>
        <dbReference type="Proteomes" id="UP000193866"/>
    </source>
</evidence>
<proteinExistence type="predicted"/>
<dbReference type="Proteomes" id="UP000193866">
    <property type="component" value="Unassembled WGS sequence"/>
</dbReference>
<protein>
    <submittedName>
        <fullName evidence="1">Uncharacterized protein</fullName>
    </submittedName>
</protein>
<dbReference type="EMBL" id="LQPG01000039">
    <property type="protein sequence ID" value="ORW08046.1"/>
    <property type="molecule type" value="Genomic_DNA"/>
</dbReference>